<dbReference type="Proteomes" id="UP000195633">
    <property type="component" value="Chromosome"/>
</dbReference>
<name>A0A1Y0UZP7_9PROT</name>
<protein>
    <recommendedName>
        <fullName evidence="3">Histidine phosphatase family protein</fullName>
    </recommendedName>
</protein>
<evidence type="ECO:0008006" key="3">
    <source>
        <dbReference type="Google" id="ProtNLM"/>
    </source>
</evidence>
<dbReference type="InterPro" id="IPR013078">
    <property type="entry name" value="His_Pase_superF_clade-1"/>
</dbReference>
<dbReference type="EMBL" id="CP021524">
    <property type="protein sequence ID" value="ARW11351.1"/>
    <property type="molecule type" value="Genomic_DNA"/>
</dbReference>
<reference evidence="1 2" key="1">
    <citation type="submission" date="2017-05" db="EMBL/GenBank/DDBJ databases">
        <title>Genome sequence of Acetobacter pasteurianus subsp. ascendens strain SRCM101447.</title>
        <authorList>
            <person name="Cho S.H."/>
        </authorList>
    </citation>
    <scope>NUCLEOTIDE SEQUENCE [LARGE SCALE GENOMIC DNA]</scope>
    <source>
        <strain evidence="1 2">SRCM101447</strain>
    </source>
</reference>
<evidence type="ECO:0000313" key="2">
    <source>
        <dbReference type="Proteomes" id="UP000195633"/>
    </source>
</evidence>
<dbReference type="RefSeq" id="WP_019088001.1">
    <property type="nucleotide sequence ID" value="NZ_CP021524.1"/>
</dbReference>
<proteinExistence type="predicted"/>
<dbReference type="Gene3D" id="3.40.50.1240">
    <property type="entry name" value="Phosphoglycerate mutase-like"/>
    <property type="match status" value="1"/>
</dbReference>
<dbReference type="AlphaFoldDB" id="A0A1Y0UZP7"/>
<dbReference type="InterPro" id="IPR029033">
    <property type="entry name" value="His_PPase_superfam"/>
</dbReference>
<gene>
    <name evidence="1" type="ORF">S101447_02305</name>
</gene>
<evidence type="ECO:0000313" key="1">
    <source>
        <dbReference type="EMBL" id="ARW11351.1"/>
    </source>
</evidence>
<sequence length="190" mass="21787">MASSNIILIRHAKKPEACLHEAGMDSNGRDDPYSLSLEGWRQAKKLAELFISQDRILPLPDRIFASAFRPNGGHSRRPEQTVLPLSEILHCPISLTWALHEEREFGAVLANLKGTSLVCWQHQGLATLAKAIVLPEKFSTLLDWPPDCYNMIWYIYRSSLKAPWSFRSYYIIDNDNLELHSSETCFFRKK</sequence>
<accession>A0A1Y0UZP7</accession>
<organism evidence="1 2">
    <name type="scientific">Acetobacter ascendens</name>
    <dbReference type="NCBI Taxonomy" id="481146"/>
    <lineage>
        <taxon>Bacteria</taxon>
        <taxon>Pseudomonadati</taxon>
        <taxon>Pseudomonadota</taxon>
        <taxon>Alphaproteobacteria</taxon>
        <taxon>Acetobacterales</taxon>
        <taxon>Acetobacteraceae</taxon>
        <taxon>Acetobacter</taxon>
    </lineage>
</organism>
<dbReference type="SUPFAM" id="SSF53254">
    <property type="entry name" value="Phosphoglycerate mutase-like"/>
    <property type="match status" value="1"/>
</dbReference>
<dbReference type="CDD" id="cd07067">
    <property type="entry name" value="HP_PGM_like"/>
    <property type="match status" value="1"/>
</dbReference>